<proteinExistence type="predicted"/>
<feature type="transmembrane region" description="Helical" evidence="2">
    <location>
        <begin position="12"/>
        <end position="39"/>
    </location>
</feature>
<keyword evidence="2" id="KW-0472">Membrane</keyword>
<evidence type="ECO:0000256" key="1">
    <source>
        <dbReference type="SAM" id="Coils"/>
    </source>
</evidence>
<dbReference type="AlphaFoldDB" id="A0A8T8K5Z5"/>
<dbReference type="Pfam" id="PF10544">
    <property type="entry name" value="T5orf172"/>
    <property type="match status" value="1"/>
</dbReference>
<name>A0A8T8K5Z5_9EURY</name>
<gene>
    <name evidence="4" type="ORF">HYG87_01435</name>
</gene>
<accession>A0A8T8K5Z5</accession>
<dbReference type="OrthoDB" id="82454at2157"/>
<keyword evidence="2" id="KW-0812">Transmembrane</keyword>
<dbReference type="EMBL" id="CP058560">
    <property type="protein sequence ID" value="QUH22520.1"/>
    <property type="molecule type" value="Genomic_DNA"/>
</dbReference>
<evidence type="ECO:0000256" key="2">
    <source>
        <dbReference type="SAM" id="Phobius"/>
    </source>
</evidence>
<sequence>MVKFSDHGLALIIIGLILTISVYLFFLGIPLIIIGAYFLNKKANQDENEINEKLKDKNKELANIDNKLKEKENQFANLDVEFEKRAAEKDRKIDAQLRDKKEDLANIDNTLREIEEEMAKELSLKFKEKETQLANLNNELNEKKKGLIFVDDALEMQEVGLYQPKYDFLTAVSYKEKWDEIRQKQKEHIKNKTAAICETEWRVDDSIQKGRAMTNANIKQILRNFNLDCEMAISKVKISNRENSVKRIRKSFETLNKLNERNAIKITPQYLDLKLQELDVAIEYELKKQEEKELLREAREQEREERKIQKQLDAEEKRINAQKKKLENDLNKIGAELRESSSDEEKEKLKLKIRELELALAKSNDDIEQIADRRKRTGAGYVYILSNIGSFGEDVYKIGVTRRDEPQDRVRELSNASVPFKFDSHVFIFSKEAFELEKDLHNRFDHKRVNKVNSRKEFFNITYDDVKTIVEENKELVHSFTDKPEAQEYYDTLKIEKMSSK</sequence>
<feature type="coiled-coil region" evidence="1">
    <location>
        <begin position="40"/>
        <end position="146"/>
    </location>
</feature>
<evidence type="ECO:0000313" key="4">
    <source>
        <dbReference type="EMBL" id="QUH22520.1"/>
    </source>
</evidence>
<keyword evidence="2" id="KW-1133">Transmembrane helix</keyword>
<dbReference type="InterPro" id="IPR025280">
    <property type="entry name" value="SNIPE"/>
</dbReference>
<keyword evidence="5" id="KW-1185">Reference proteome</keyword>
<dbReference type="KEGG" id="meme:HYG87_01435"/>
<evidence type="ECO:0000259" key="3">
    <source>
        <dbReference type="SMART" id="SM00974"/>
    </source>
</evidence>
<protein>
    <submittedName>
        <fullName evidence="4">DUF4041 domain-containing protein</fullName>
    </submittedName>
</protein>
<dbReference type="Proteomes" id="UP000681041">
    <property type="component" value="Chromosome"/>
</dbReference>
<feature type="domain" description="Bacteriophage T5 Orf172 DNA-binding" evidence="3">
    <location>
        <begin position="390"/>
        <end position="473"/>
    </location>
</feature>
<dbReference type="GeneID" id="64819385"/>
<feature type="coiled-coil region" evidence="1">
    <location>
        <begin position="281"/>
        <end position="373"/>
    </location>
</feature>
<dbReference type="SMART" id="SM00974">
    <property type="entry name" value="T5orf172"/>
    <property type="match status" value="1"/>
</dbReference>
<evidence type="ECO:0000313" key="5">
    <source>
        <dbReference type="Proteomes" id="UP000681041"/>
    </source>
</evidence>
<dbReference type="RefSeq" id="WP_211533464.1">
    <property type="nucleotide sequence ID" value="NZ_CP058560.1"/>
</dbReference>
<organism evidence="4 5">
    <name type="scientific">Methanobacterium alkalithermotolerans</name>
    <dbReference type="NCBI Taxonomy" id="2731220"/>
    <lineage>
        <taxon>Archaea</taxon>
        <taxon>Methanobacteriati</taxon>
        <taxon>Methanobacteriota</taxon>
        <taxon>Methanomada group</taxon>
        <taxon>Methanobacteria</taxon>
        <taxon>Methanobacteriales</taxon>
        <taxon>Methanobacteriaceae</taxon>
        <taxon>Methanobacterium</taxon>
    </lineage>
</organism>
<dbReference type="Pfam" id="PF13250">
    <property type="entry name" value="SNIPE"/>
    <property type="match status" value="1"/>
</dbReference>
<reference evidence="4" key="1">
    <citation type="submission" date="2020-07" db="EMBL/GenBank/DDBJ databases">
        <title>Methanobacterium. sp. MethCan genome.</title>
        <authorList>
            <person name="Postec A."/>
            <person name="Quemeneur M."/>
        </authorList>
    </citation>
    <scope>NUCLEOTIDE SEQUENCE</scope>
    <source>
        <strain evidence="4">MethCAN</strain>
    </source>
</reference>
<keyword evidence="1" id="KW-0175">Coiled coil</keyword>
<dbReference type="InterPro" id="IPR018306">
    <property type="entry name" value="Phage_T5_Orf172_DNA-bd"/>
</dbReference>